<keyword evidence="2" id="KW-1185">Reference proteome</keyword>
<dbReference type="Proteomes" id="UP000030428">
    <property type="component" value="Unassembled WGS sequence"/>
</dbReference>
<protein>
    <submittedName>
        <fullName evidence="1">Uncharacterized protein</fullName>
    </submittedName>
</protein>
<dbReference type="AlphaFoldDB" id="A0A0A6PMV0"/>
<accession>A0A0A6PMV0</accession>
<evidence type="ECO:0000313" key="2">
    <source>
        <dbReference type="Proteomes" id="UP000030428"/>
    </source>
</evidence>
<name>A0A0A6PMV0_9GAMM</name>
<organism evidence="1 2">
    <name type="scientific">Candidatus Thiomargarita nelsonii</name>
    <dbReference type="NCBI Taxonomy" id="1003181"/>
    <lineage>
        <taxon>Bacteria</taxon>
        <taxon>Pseudomonadati</taxon>
        <taxon>Pseudomonadota</taxon>
        <taxon>Gammaproteobacteria</taxon>
        <taxon>Thiotrichales</taxon>
        <taxon>Thiotrichaceae</taxon>
        <taxon>Thiomargarita</taxon>
    </lineage>
</organism>
<reference evidence="1 2" key="1">
    <citation type="journal article" date="2016" name="Front. Microbiol.">
        <title>Single-Cell (Meta-)Genomics of a Dimorphic Candidatus Thiomargarita nelsonii Reveals Genomic Plasticity.</title>
        <authorList>
            <person name="Flood B.E."/>
            <person name="Fliss P."/>
            <person name="Jones D.S."/>
            <person name="Dick G.J."/>
            <person name="Jain S."/>
            <person name="Kaster A.K."/>
            <person name="Winkel M."/>
            <person name="Mussmann M."/>
            <person name="Bailey J."/>
        </authorList>
    </citation>
    <scope>NUCLEOTIDE SEQUENCE [LARGE SCALE GENOMIC DNA]</scope>
    <source>
        <strain evidence="1">Hydrate Ridge</strain>
    </source>
</reference>
<gene>
    <name evidence="1" type="ORF">PN36_29115</name>
</gene>
<evidence type="ECO:0000313" key="1">
    <source>
        <dbReference type="EMBL" id="KHD11469.1"/>
    </source>
</evidence>
<sequence length="76" mass="8882">MPAIHEQVSKARSYGLETERQIANYVTTAWLLGQQFDTEFPAAQEMLNSSNYSHDEKSLWLEQWTEQIFATLEEEN</sequence>
<dbReference type="EMBL" id="JSZA02000197">
    <property type="protein sequence ID" value="KHD11469.1"/>
    <property type="molecule type" value="Genomic_DNA"/>
</dbReference>
<comment type="caution">
    <text evidence="1">The sequence shown here is derived from an EMBL/GenBank/DDBJ whole genome shotgun (WGS) entry which is preliminary data.</text>
</comment>
<proteinExistence type="predicted"/>